<keyword evidence="3" id="KW-1185">Reference proteome</keyword>
<name>A0ABN1IT42_9CLOT</name>
<dbReference type="Pfam" id="PF06691">
    <property type="entry name" value="DUF1189"/>
    <property type="match status" value="1"/>
</dbReference>
<dbReference type="EMBL" id="BAAACF010000001">
    <property type="protein sequence ID" value="GAA0720832.1"/>
    <property type="molecule type" value="Genomic_DNA"/>
</dbReference>
<sequence length="275" mass="31961">MNFFKTFKNSIFSINSYKELVNEKFGKSLLYLTILSLIFSTFIAIKTGLSLNKGYNYLVTLYNNDFPEFQFNYGTLNVDVNMPYILQDEETGEILFIDTRDGADKTIVEEYNSGLFIFKEQAIAIKDNGRTISTYNYNEFNSSIGYNYFTKEDLKDLFPMFEKIKAYLYVIIFIVYFIYKAISLLFLSIFYAIVSFVIGKIMKVDLIFDKLWTICVYALTLPTILGILASGFALPIPYFKFLKFIITIVYIVLALKLLKVKDNEDNNNQLIYSQN</sequence>
<feature type="transmembrane region" description="Helical" evidence="1">
    <location>
        <begin position="166"/>
        <end position="199"/>
    </location>
</feature>
<evidence type="ECO:0008006" key="4">
    <source>
        <dbReference type="Google" id="ProtNLM"/>
    </source>
</evidence>
<dbReference type="RefSeq" id="WP_343767421.1">
    <property type="nucleotide sequence ID" value="NZ_BAAACF010000001.1"/>
</dbReference>
<feature type="transmembrane region" description="Helical" evidence="1">
    <location>
        <begin position="29"/>
        <end position="49"/>
    </location>
</feature>
<accession>A0ABN1IT42</accession>
<reference evidence="2 3" key="1">
    <citation type="journal article" date="2019" name="Int. J. Syst. Evol. Microbiol.">
        <title>The Global Catalogue of Microorganisms (GCM) 10K type strain sequencing project: providing services to taxonomists for standard genome sequencing and annotation.</title>
        <authorList>
            <consortium name="The Broad Institute Genomics Platform"/>
            <consortium name="The Broad Institute Genome Sequencing Center for Infectious Disease"/>
            <person name="Wu L."/>
            <person name="Ma J."/>
        </authorList>
    </citation>
    <scope>NUCLEOTIDE SEQUENCE [LARGE SCALE GENOMIC DNA]</scope>
    <source>
        <strain evidence="2 3">JCM 1405</strain>
    </source>
</reference>
<proteinExistence type="predicted"/>
<evidence type="ECO:0000256" key="1">
    <source>
        <dbReference type="SAM" id="Phobius"/>
    </source>
</evidence>
<gene>
    <name evidence="2" type="ORF">GCM10008905_10450</name>
</gene>
<dbReference type="Proteomes" id="UP001500339">
    <property type="component" value="Unassembled WGS sequence"/>
</dbReference>
<protein>
    <recommendedName>
        <fullName evidence="4">DUF1189 domain-containing protein</fullName>
    </recommendedName>
</protein>
<feature type="transmembrane region" description="Helical" evidence="1">
    <location>
        <begin position="238"/>
        <end position="258"/>
    </location>
</feature>
<keyword evidence="1" id="KW-1133">Transmembrane helix</keyword>
<evidence type="ECO:0000313" key="2">
    <source>
        <dbReference type="EMBL" id="GAA0720832.1"/>
    </source>
</evidence>
<keyword evidence="1" id="KW-0812">Transmembrane</keyword>
<dbReference type="InterPro" id="IPR009574">
    <property type="entry name" value="DUF1189"/>
</dbReference>
<comment type="caution">
    <text evidence="2">The sequence shown here is derived from an EMBL/GenBank/DDBJ whole genome shotgun (WGS) entry which is preliminary data.</text>
</comment>
<organism evidence="2 3">
    <name type="scientific">Clostridium malenominatum</name>
    <dbReference type="NCBI Taxonomy" id="1539"/>
    <lineage>
        <taxon>Bacteria</taxon>
        <taxon>Bacillati</taxon>
        <taxon>Bacillota</taxon>
        <taxon>Clostridia</taxon>
        <taxon>Eubacteriales</taxon>
        <taxon>Clostridiaceae</taxon>
        <taxon>Clostridium</taxon>
    </lineage>
</organism>
<keyword evidence="1" id="KW-0472">Membrane</keyword>
<evidence type="ECO:0000313" key="3">
    <source>
        <dbReference type="Proteomes" id="UP001500339"/>
    </source>
</evidence>
<feature type="transmembrane region" description="Helical" evidence="1">
    <location>
        <begin position="211"/>
        <end position="232"/>
    </location>
</feature>